<dbReference type="InParanoid" id="A0A162TWX3"/>
<dbReference type="OrthoDB" id="2379842at2759"/>
<protein>
    <recommendedName>
        <fullName evidence="3">OTU domain-containing protein</fullName>
    </recommendedName>
</protein>
<dbReference type="VEuPathDB" id="FungiDB:PHYBLDRAFT_170288"/>
<name>A0A162TWX3_PHYB8</name>
<dbReference type="EMBL" id="KV440985">
    <property type="protein sequence ID" value="OAD71632.1"/>
    <property type="molecule type" value="Genomic_DNA"/>
</dbReference>
<evidence type="ECO:0008006" key="3">
    <source>
        <dbReference type="Google" id="ProtNLM"/>
    </source>
</evidence>
<reference evidence="2" key="1">
    <citation type="submission" date="2015-06" db="EMBL/GenBank/DDBJ databases">
        <title>Expansion of signal transduction pathways in fungi by whole-genome duplication.</title>
        <authorList>
            <consortium name="DOE Joint Genome Institute"/>
            <person name="Corrochano L.M."/>
            <person name="Kuo A."/>
            <person name="Marcet-Houben M."/>
            <person name="Polaino S."/>
            <person name="Salamov A."/>
            <person name="Villalobos J.M."/>
            <person name="Alvarez M.I."/>
            <person name="Avalos J."/>
            <person name="Benito E.P."/>
            <person name="Benoit I."/>
            <person name="Burger G."/>
            <person name="Camino L.P."/>
            <person name="Canovas D."/>
            <person name="Cerda-Olmedo E."/>
            <person name="Cheng J.-F."/>
            <person name="Dominguez A."/>
            <person name="Elias M."/>
            <person name="Eslava A.P."/>
            <person name="Glaser F."/>
            <person name="Grimwood J."/>
            <person name="Gutierrez G."/>
            <person name="Heitman J."/>
            <person name="Henrissat B."/>
            <person name="Iturriaga E.A."/>
            <person name="Lang B.F."/>
            <person name="Lavin J.L."/>
            <person name="Lee S."/>
            <person name="Li W."/>
            <person name="Lindquist E."/>
            <person name="Lopez-Garcia S."/>
            <person name="Luque E.M."/>
            <person name="Marcos A.T."/>
            <person name="Martin J."/>
            <person name="McCluskey K."/>
            <person name="Medina H.R."/>
            <person name="Miralles-Duran A."/>
            <person name="Miyazaki A."/>
            <person name="Munoz-Torres E."/>
            <person name="Oguiza J.A."/>
            <person name="Ohm R."/>
            <person name="Olmedo M."/>
            <person name="Orejas M."/>
            <person name="Ortiz-Castellanos L."/>
            <person name="Pisabarro A.G."/>
            <person name="Rodriguez-Romero J."/>
            <person name="Ruiz-Herrera J."/>
            <person name="Ruiz-Vazquez R."/>
            <person name="Sanz C."/>
            <person name="Schackwitz W."/>
            <person name="Schmutz J."/>
            <person name="Shahriari M."/>
            <person name="Shelest E."/>
            <person name="Silva-Franco F."/>
            <person name="Soanes D."/>
            <person name="Syed K."/>
            <person name="Tagua V.G."/>
            <person name="Talbot N.J."/>
            <person name="Thon M."/>
            <person name="De vries R.P."/>
            <person name="Wiebenga A."/>
            <person name="Yadav J.S."/>
            <person name="Braun E.L."/>
            <person name="Baker S."/>
            <person name="Garre V."/>
            <person name="Horwitz B."/>
            <person name="Torres-Martinez S."/>
            <person name="Idnurm A."/>
            <person name="Herrera-Estrella A."/>
            <person name="Gabaldon T."/>
            <person name="Grigoriev I.V."/>
        </authorList>
    </citation>
    <scope>NUCLEOTIDE SEQUENCE [LARGE SCALE GENOMIC DNA]</scope>
    <source>
        <strain evidence="2">NRRL 1555(-)</strain>
    </source>
</reference>
<sequence length="326" mass="37328">MKSIAQLEQLFRRCEGEQQICNLMAKSEIRKTLKEGIIDVMKEPLEEKPLKKTIKNIKKETQFTEKQKPLKEDLTTSQMTTGMIFPVQKKMKKNVHDFALPDQIDQAAILLAFNPKSDDWCGFYVFAHLKESGENQFPLVKKKMLVTMTTHCELYKQNFGMDIAAVTKVIAFGSEIDPVIAKNIPYCPSSMWFSASDCAQIIADTYNEPVCVYSDDRSVLPITFLSLHDQKLLKRKPLPMVLHHVHGCHWTTIKVKPHVHRSWPEVNALYFDAIRRGSIIDCFSTSWNHWGQFPKNKSYILPSTTITNSPTNSLVNSSNIIDLTHI</sequence>
<accession>A0A162TWX3</accession>
<keyword evidence="2" id="KW-1185">Reference proteome</keyword>
<evidence type="ECO:0000313" key="2">
    <source>
        <dbReference type="Proteomes" id="UP000077315"/>
    </source>
</evidence>
<evidence type="ECO:0000313" key="1">
    <source>
        <dbReference type="EMBL" id="OAD71632.1"/>
    </source>
</evidence>
<dbReference type="AlphaFoldDB" id="A0A162TWX3"/>
<dbReference type="RefSeq" id="XP_018289672.1">
    <property type="nucleotide sequence ID" value="XM_018436310.1"/>
</dbReference>
<organism evidence="1 2">
    <name type="scientific">Phycomyces blakesleeanus (strain ATCC 8743b / DSM 1359 / FGSC 10004 / NBRC 33097 / NRRL 1555)</name>
    <dbReference type="NCBI Taxonomy" id="763407"/>
    <lineage>
        <taxon>Eukaryota</taxon>
        <taxon>Fungi</taxon>
        <taxon>Fungi incertae sedis</taxon>
        <taxon>Mucoromycota</taxon>
        <taxon>Mucoromycotina</taxon>
        <taxon>Mucoromycetes</taxon>
        <taxon>Mucorales</taxon>
        <taxon>Phycomycetaceae</taxon>
        <taxon>Phycomyces</taxon>
    </lineage>
</organism>
<proteinExistence type="predicted"/>
<gene>
    <name evidence="1" type="ORF">PHYBLDRAFT_170288</name>
</gene>
<dbReference type="Proteomes" id="UP000077315">
    <property type="component" value="Unassembled WGS sequence"/>
</dbReference>
<dbReference type="GeneID" id="28997216"/>
<dbReference type="STRING" id="763407.A0A162TWX3"/>